<protein>
    <submittedName>
        <fullName evidence="1">Uncharacterized protein</fullName>
    </submittedName>
</protein>
<gene>
    <name evidence="1" type="ORF">HELGO_WM17776</name>
</gene>
<reference evidence="1" key="1">
    <citation type="submission" date="2020-01" db="EMBL/GenBank/DDBJ databases">
        <authorList>
            <person name="Meier V. D."/>
            <person name="Meier V D."/>
        </authorList>
    </citation>
    <scope>NUCLEOTIDE SEQUENCE</scope>
    <source>
        <strain evidence="1">HLG_WM_MAG_04</strain>
    </source>
</reference>
<dbReference type="EMBL" id="CACVAX010000029">
    <property type="protein sequence ID" value="CAA6810302.1"/>
    <property type="molecule type" value="Genomic_DNA"/>
</dbReference>
<evidence type="ECO:0000313" key="1">
    <source>
        <dbReference type="EMBL" id="CAA6810302.1"/>
    </source>
</evidence>
<accession>A0A6S6SWC6</accession>
<sequence>MEQRMITIYCLIEEFLKGTLGKEEHALSEISDSEVLFLGY</sequence>
<feature type="non-terminal residue" evidence="1">
    <location>
        <position position="40"/>
    </location>
</feature>
<dbReference type="AlphaFoldDB" id="A0A6S6SWC6"/>
<proteinExistence type="predicted"/>
<name>A0A6S6SWC6_9BACT</name>
<organism evidence="1">
    <name type="scientific">uncultured Sulfurovum sp</name>
    <dbReference type="NCBI Taxonomy" id="269237"/>
    <lineage>
        <taxon>Bacteria</taxon>
        <taxon>Pseudomonadati</taxon>
        <taxon>Campylobacterota</taxon>
        <taxon>Epsilonproteobacteria</taxon>
        <taxon>Campylobacterales</taxon>
        <taxon>Sulfurovaceae</taxon>
        <taxon>Sulfurovum</taxon>
        <taxon>environmental samples</taxon>
    </lineage>
</organism>